<dbReference type="InterPro" id="IPR051816">
    <property type="entry name" value="Glycosyl_Hydrolase_31"/>
</dbReference>
<name>A0A1I5VKB0_9BACT</name>
<dbReference type="SMART" id="SM00758">
    <property type="entry name" value="PA14"/>
    <property type="match status" value="1"/>
</dbReference>
<keyword evidence="3" id="KW-0732">Signal</keyword>
<evidence type="ECO:0000256" key="1">
    <source>
        <dbReference type="ARBA" id="ARBA00007806"/>
    </source>
</evidence>
<dbReference type="CDD" id="cd14752">
    <property type="entry name" value="GH31_N"/>
    <property type="match status" value="2"/>
</dbReference>
<keyword evidence="2" id="KW-0326">Glycosidase</keyword>
<evidence type="ECO:0000259" key="4">
    <source>
        <dbReference type="PROSITE" id="PS51820"/>
    </source>
</evidence>
<dbReference type="Pfam" id="PF21365">
    <property type="entry name" value="Glyco_hydro_31_3rd"/>
    <property type="match status" value="1"/>
</dbReference>
<feature type="chain" id="PRO_5011487909" evidence="3">
    <location>
        <begin position="26"/>
        <end position="952"/>
    </location>
</feature>
<dbReference type="Gene3D" id="2.60.120.380">
    <property type="match status" value="1"/>
</dbReference>
<keyword evidence="6" id="KW-1185">Reference proteome</keyword>
<gene>
    <name evidence="5" type="ORF">SAMN05444277_10539</name>
</gene>
<dbReference type="Gene3D" id="2.60.40.1180">
    <property type="entry name" value="Golgi alpha-mannosidase II"/>
    <property type="match status" value="2"/>
</dbReference>
<organism evidence="5 6">
    <name type="scientific">Parafilimonas terrae</name>
    <dbReference type="NCBI Taxonomy" id="1465490"/>
    <lineage>
        <taxon>Bacteria</taxon>
        <taxon>Pseudomonadati</taxon>
        <taxon>Bacteroidota</taxon>
        <taxon>Chitinophagia</taxon>
        <taxon>Chitinophagales</taxon>
        <taxon>Chitinophagaceae</taxon>
        <taxon>Parafilimonas</taxon>
    </lineage>
</organism>
<feature type="domain" description="PA14" evidence="4">
    <location>
        <begin position="229"/>
        <end position="371"/>
    </location>
</feature>
<evidence type="ECO:0000313" key="5">
    <source>
        <dbReference type="EMBL" id="SFQ07903.1"/>
    </source>
</evidence>
<dbReference type="Pfam" id="PF13802">
    <property type="entry name" value="Gal_mutarotas_2"/>
    <property type="match status" value="1"/>
</dbReference>
<dbReference type="Proteomes" id="UP000199031">
    <property type="component" value="Unassembled WGS sequence"/>
</dbReference>
<dbReference type="Gene3D" id="2.60.40.1760">
    <property type="entry name" value="glycosyl hydrolase (family 31)"/>
    <property type="match status" value="1"/>
</dbReference>
<dbReference type="InterPro" id="IPR017853">
    <property type="entry name" value="GH"/>
</dbReference>
<dbReference type="PANTHER" id="PTHR43863">
    <property type="entry name" value="HYDROLASE, PUTATIVE (AFU_ORTHOLOGUE AFUA_1G03140)-RELATED"/>
    <property type="match status" value="1"/>
</dbReference>
<keyword evidence="2 5" id="KW-0378">Hydrolase</keyword>
<dbReference type="GO" id="GO:0005975">
    <property type="term" value="P:carbohydrate metabolic process"/>
    <property type="evidence" value="ECO:0007669"/>
    <property type="project" value="InterPro"/>
</dbReference>
<reference evidence="5 6" key="1">
    <citation type="submission" date="2016-10" db="EMBL/GenBank/DDBJ databases">
        <authorList>
            <person name="de Groot N.N."/>
        </authorList>
    </citation>
    <scope>NUCLEOTIDE SEQUENCE [LARGE SCALE GENOMIC DNA]</scope>
    <source>
        <strain evidence="5 6">DSM 28286</strain>
    </source>
</reference>
<dbReference type="InterPro" id="IPR033403">
    <property type="entry name" value="DUF5110"/>
</dbReference>
<dbReference type="STRING" id="1465490.SAMN05444277_10539"/>
<dbReference type="SUPFAM" id="SSF51011">
    <property type="entry name" value="Glycosyl hydrolase domain"/>
    <property type="match status" value="1"/>
</dbReference>
<dbReference type="SUPFAM" id="SSF74650">
    <property type="entry name" value="Galactose mutarotase-like"/>
    <property type="match status" value="1"/>
</dbReference>
<dbReference type="InterPro" id="IPR011658">
    <property type="entry name" value="PA14_dom"/>
</dbReference>
<accession>A0A1I5VKB0</accession>
<dbReference type="Pfam" id="PF17137">
    <property type="entry name" value="DUF5110"/>
    <property type="match status" value="1"/>
</dbReference>
<dbReference type="PROSITE" id="PS51820">
    <property type="entry name" value="PA14"/>
    <property type="match status" value="1"/>
</dbReference>
<evidence type="ECO:0000313" key="6">
    <source>
        <dbReference type="Proteomes" id="UP000199031"/>
    </source>
</evidence>
<dbReference type="InterPro" id="IPR025887">
    <property type="entry name" value="Glyco_hydro_31_N_dom"/>
</dbReference>
<dbReference type="GO" id="GO:0030246">
    <property type="term" value="F:carbohydrate binding"/>
    <property type="evidence" value="ECO:0007669"/>
    <property type="project" value="InterPro"/>
</dbReference>
<feature type="signal peptide" evidence="3">
    <location>
        <begin position="1"/>
        <end position="25"/>
    </location>
</feature>
<dbReference type="SUPFAM" id="SSF56988">
    <property type="entry name" value="Anthrax protective antigen"/>
    <property type="match status" value="1"/>
</dbReference>
<dbReference type="InterPro" id="IPR011013">
    <property type="entry name" value="Gal_mutarotase_sf_dom"/>
</dbReference>
<dbReference type="RefSeq" id="WP_090657764.1">
    <property type="nucleotide sequence ID" value="NZ_FOXQ01000005.1"/>
</dbReference>
<dbReference type="Gene3D" id="3.20.20.80">
    <property type="entry name" value="Glycosidases"/>
    <property type="match status" value="1"/>
</dbReference>
<dbReference type="InterPro" id="IPR013780">
    <property type="entry name" value="Glyco_hydro_b"/>
</dbReference>
<dbReference type="CDD" id="cd06591">
    <property type="entry name" value="GH31_xylosidase_XylS"/>
    <property type="match status" value="1"/>
</dbReference>
<dbReference type="AlphaFoldDB" id="A0A1I5VKB0"/>
<dbReference type="InterPro" id="IPR000322">
    <property type="entry name" value="Glyco_hydro_31_TIM"/>
</dbReference>
<dbReference type="SUPFAM" id="SSF51445">
    <property type="entry name" value="(Trans)glycosidases"/>
    <property type="match status" value="1"/>
</dbReference>
<evidence type="ECO:0000256" key="2">
    <source>
        <dbReference type="RuleBase" id="RU361185"/>
    </source>
</evidence>
<dbReference type="InterPro" id="IPR048395">
    <property type="entry name" value="Glyco_hydro_31_C"/>
</dbReference>
<dbReference type="Pfam" id="PF07691">
    <property type="entry name" value="PA14"/>
    <property type="match status" value="1"/>
</dbReference>
<dbReference type="OrthoDB" id="176168at2"/>
<evidence type="ECO:0000256" key="3">
    <source>
        <dbReference type="SAM" id="SignalP"/>
    </source>
</evidence>
<dbReference type="GO" id="GO:0004553">
    <property type="term" value="F:hydrolase activity, hydrolyzing O-glycosyl compounds"/>
    <property type="evidence" value="ECO:0007669"/>
    <property type="project" value="InterPro"/>
</dbReference>
<dbReference type="InterPro" id="IPR037524">
    <property type="entry name" value="PA14/GLEYA"/>
</dbReference>
<dbReference type="Pfam" id="PF01055">
    <property type="entry name" value="Glyco_hydro_31_2nd"/>
    <property type="match status" value="1"/>
</dbReference>
<protein>
    <submittedName>
        <fullName evidence="5">Alpha-D-xyloside xylohydrolase</fullName>
    </submittedName>
</protein>
<dbReference type="PANTHER" id="PTHR43863:SF2">
    <property type="entry name" value="MALTASE-GLUCOAMYLASE"/>
    <property type="match status" value="1"/>
</dbReference>
<dbReference type="EMBL" id="FOXQ01000005">
    <property type="protein sequence ID" value="SFQ07903.1"/>
    <property type="molecule type" value="Genomic_DNA"/>
</dbReference>
<comment type="similarity">
    <text evidence="1 2">Belongs to the glycosyl hydrolase 31 family.</text>
</comment>
<proteinExistence type="inferred from homology"/>
<sequence>MYKLANYFFTVVFLSFIFISTNTSAQTFTKTGDGVIVYPNQNYSGNVQAVKLQAVSDKIVRVEASATNGFENKSLIVLNNALTQKTNFTVEEANDFVQLKTSALQVSVNKQTGAVSFYDLNGKAIVQEKQTDSRSLVPAVFNGEPFYNIRQTFTTTPDDALYGLGQHQDGIVNYRNNQVYLFQNNTEVAVPLLVSSKNYGILWDNASLTTVGDIRPYQNLSALQLFSKDNELGWLTASYFNNKNNTTADFIKAESVIDYAFLNDTKQRLPSNFNIANGKIVWEGSVSSDIPGDHNFRFTYAGYFKVWIDGKLLVDRWRQAWNPGAVVLHQQFDAGKKYAIKIEWMPDGGESYVSAKYLPPIPAEQINDYSFSSEAGKQLDYYFIYGNNADDIIAGYRTLTGKATIAPQWAMGFWQSRERYKTQDEILSTVDEFRKRKIPLDNIVLDWNYWEQDKWGSQEFDKSRFPNADSMINVLHNKYNTHFMISVWPKFYEGIPSYNDFKKHGWLYTRNIADSQRDWIAQGYVSTFYDAFNADARKGFWDLLNDKLYKKGVDAWWMDASEPDILSNVNSTKRKEQMTPFALGSSAGYLNAYPLENAKGIYEGQRATNPDKRVFILTRSAFAGSQRYGAATWSGDISSTWPNMKDQIAAGINFSLSGIPYWTMDIGGFATEQRYQNPQDENLVEWREMNTRWYQFGAFCPLFRVHGQFPFREIYNIAPEGSPAYTSMLYYDKLRYRLMPYIYSLSGWSYVKDYTIMRGLIMDFANDNAIKNIDDEYMFGPSFLINPVYTYKATERKVYLPNGQGWYDLYSGKYFNGGQTINADAPYEKMPVFVKEGSIVPFGVDLQYTNEKPQDKITLFVYAGKDAQFDLYEDEGTNYNYEQGKYSIIPIQYNEQTKTLTIGKREGNFNGMLAKRSFNIVWVTKEKGVALNFDEKEKTVSYKGNAVSVKMN</sequence>